<feature type="region of interest" description="Disordered" evidence="1">
    <location>
        <begin position="193"/>
        <end position="234"/>
    </location>
</feature>
<feature type="compositionally biased region" description="Basic residues" evidence="1">
    <location>
        <begin position="146"/>
        <end position="162"/>
    </location>
</feature>
<feature type="region of interest" description="Disordered" evidence="1">
    <location>
        <begin position="1"/>
        <end position="179"/>
    </location>
</feature>
<feature type="compositionally biased region" description="Basic and acidic residues" evidence="1">
    <location>
        <begin position="52"/>
        <end position="65"/>
    </location>
</feature>
<feature type="compositionally biased region" description="Basic residues" evidence="1">
    <location>
        <begin position="23"/>
        <end position="34"/>
    </location>
</feature>
<organism evidence="2 3">
    <name type="scientific">Owenia fusiformis</name>
    <name type="common">Polychaete worm</name>
    <dbReference type="NCBI Taxonomy" id="6347"/>
    <lineage>
        <taxon>Eukaryota</taxon>
        <taxon>Metazoa</taxon>
        <taxon>Spiralia</taxon>
        <taxon>Lophotrochozoa</taxon>
        <taxon>Annelida</taxon>
        <taxon>Polychaeta</taxon>
        <taxon>Sedentaria</taxon>
        <taxon>Canalipalpata</taxon>
        <taxon>Sabellida</taxon>
        <taxon>Oweniida</taxon>
        <taxon>Oweniidae</taxon>
        <taxon>Owenia</taxon>
    </lineage>
</organism>
<accession>A0A8J1UY87</accession>
<evidence type="ECO:0000256" key="1">
    <source>
        <dbReference type="SAM" id="MobiDB-lite"/>
    </source>
</evidence>
<sequence>MEGKATVRTTSKKTVNLVDKSKRSGKRRKKHRKRPDSNSNTDTKVSSSASSREGHVRLENDERTVTDIPVADESDSSSNKMRKHKTPSSTKSKKTKSPRSPTVTSPSQGQKVRSPQSNVSSSSDSRVGSRTEPTETQQTNAQSANKKSHRKSKKSSPSKQIRKNTTQTTVSTLKSGEKGLSKCLSAVTINVQQNTIKPSMMPSSKSSGAVNSRPPNSQISTTAKSVLSNQRKTKNESLRWDNALDDEALEIERIRVYKLNRRKRYLAEAQAKGISWASPLSSSSSAGSSPVQGGSDHIAIDVLTSPRAHELVM</sequence>
<name>A0A8J1UY87_OWEFU</name>
<dbReference type="EMBL" id="CAIIXF020000012">
    <property type="protein sequence ID" value="CAH1800373.1"/>
    <property type="molecule type" value="Genomic_DNA"/>
</dbReference>
<feature type="compositionally biased region" description="Low complexity" evidence="1">
    <location>
        <begin position="98"/>
        <end position="126"/>
    </location>
</feature>
<dbReference type="PANTHER" id="PTHR36474">
    <property type="entry name" value="PROTEIN LIAT1"/>
    <property type="match status" value="1"/>
</dbReference>
<evidence type="ECO:0000313" key="2">
    <source>
        <dbReference type="EMBL" id="CAH1800373.1"/>
    </source>
</evidence>
<evidence type="ECO:0000313" key="3">
    <source>
        <dbReference type="Proteomes" id="UP000749559"/>
    </source>
</evidence>
<gene>
    <name evidence="2" type="ORF">OFUS_LOCUS24265</name>
</gene>
<feature type="compositionally biased region" description="Basic residues" evidence="1">
    <location>
        <begin position="80"/>
        <end position="97"/>
    </location>
</feature>
<protein>
    <submittedName>
        <fullName evidence="2">Uncharacterized protein</fullName>
    </submittedName>
</protein>
<dbReference type="OrthoDB" id="10017439at2759"/>
<comment type="caution">
    <text evidence="2">The sequence shown here is derived from an EMBL/GenBank/DDBJ whole genome shotgun (WGS) entry which is preliminary data.</text>
</comment>
<reference evidence="2" key="1">
    <citation type="submission" date="2022-03" db="EMBL/GenBank/DDBJ databases">
        <authorList>
            <person name="Martin C."/>
        </authorList>
    </citation>
    <scope>NUCLEOTIDE SEQUENCE</scope>
</reference>
<dbReference type="Proteomes" id="UP000749559">
    <property type="component" value="Unassembled WGS sequence"/>
</dbReference>
<dbReference type="InterPro" id="IPR038794">
    <property type="entry name" value="LIAT1"/>
</dbReference>
<feature type="compositionally biased region" description="Polar residues" evidence="1">
    <location>
        <begin position="163"/>
        <end position="174"/>
    </location>
</feature>
<dbReference type="AlphaFoldDB" id="A0A8J1UY87"/>
<feature type="compositionally biased region" description="Polar residues" evidence="1">
    <location>
        <begin position="208"/>
        <end position="230"/>
    </location>
</feature>
<keyword evidence="3" id="KW-1185">Reference proteome</keyword>
<dbReference type="PANTHER" id="PTHR36474:SF1">
    <property type="entry name" value="PROTEIN LIAT1"/>
    <property type="match status" value="1"/>
</dbReference>
<proteinExistence type="predicted"/>
<feature type="compositionally biased region" description="Low complexity" evidence="1">
    <location>
        <begin position="197"/>
        <end position="207"/>
    </location>
</feature>
<feature type="compositionally biased region" description="Polar residues" evidence="1">
    <location>
        <begin position="37"/>
        <end position="51"/>
    </location>
</feature>